<proteinExistence type="predicted"/>
<dbReference type="InterPro" id="IPR009915">
    <property type="entry name" value="NnrU_dom"/>
</dbReference>
<protein>
    <recommendedName>
        <fullName evidence="6">NnrU domain-containing protein</fullName>
    </recommendedName>
</protein>
<evidence type="ECO:0000313" key="8">
    <source>
        <dbReference type="Proteomes" id="UP000244906"/>
    </source>
</evidence>
<keyword evidence="4 5" id="KW-0472">Membrane</keyword>
<evidence type="ECO:0000313" key="7">
    <source>
        <dbReference type="EMBL" id="PVZ68291.1"/>
    </source>
</evidence>
<keyword evidence="3 5" id="KW-1133">Transmembrane helix</keyword>
<evidence type="ECO:0000256" key="5">
    <source>
        <dbReference type="SAM" id="Phobius"/>
    </source>
</evidence>
<dbReference type="AlphaFoldDB" id="A0A2V1GVC5"/>
<gene>
    <name evidence="7" type="ORF">DC094_13465</name>
</gene>
<accession>A0A2V1GVC5</accession>
<keyword evidence="2 5" id="KW-0812">Transmembrane</keyword>
<evidence type="ECO:0000256" key="1">
    <source>
        <dbReference type="ARBA" id="ARBA00004141"/>
    </source>
</evidence>
<dbReference type="OrthoDB" id="5293641at2"/>
<dbReference type="Proteomes" id="UP000244906">
    <property type="component" value="Unassembled WGS sequence"/>
</dbReference>
<keyword evidence="8" id="KW-1185">Reference proteome</keyword>
<feature type="transmembrane region" description="Helical" evidence="5">
    <location>
        <begin position="124"/>
        <end position="142"/>
    </location>
</feature>
<feature type="transmembrane region" description="Helical" evidence="5">
    <location>
        <begin position="162"/>
        <end position="182"/>
    </location>
</feature>
<evidence type="ECO:0000256" key="4">
    <source>
        <dbReference type="ARBA" id="ARBA00023136"/>
    </source>
</evidence>
<comment type="caution">
    <text evidence="7">The sequence shown here is derived from an EMBL/GenBank/DDBJ whole genome shotgun (WGS) entry which is preliminary data.</text>
</comment>
<comment type="subcellular location">
    <subcellularLocation>
        <location evidence="1">Membrane</location>
        <topology evidence="1">Multi-pass membrane protein</topology>
    </subcellularLocation>
</comment>
<evidence type="ECO:0000256" key="3">
    <source>
        <dbReference type="ARBA" id="ARBA00022989"/>
    </source>
</evidence>
<feature type="transmembrane region" description="Helical" evidence="5">
    <location>
        <begin position="39"/>
        <end position="58"/>
    </location>
</feature>
<dbReference type="GO" id="GO:0016020">
    <property type="term" value="C:membrane"/>
    <property type="evidence" value="ECO:0007669"/>
    <property type="project" value="UniProtKB-SubCell"/>
</dbReference>
<dbReference type="EMBL" id="QDDL01000005">
    <property type="protein sequence ID" value="PVZ68291.1"/>
    <property type="molecule type" value="Genomic_DNA"/>
</dbReference>
<sequence length="190" mass="21670">MSWLILGLVLFFAVHLLPVLAPGYRQKLKVKYGENRYKLLFGLISIVGLALIILGLKYANYSNLYQPTSWSRHLAMSLMMPSIYLFLSNQALPTRSFIKRLTPNPLNWSIVVWSSAHLMANGDLPQVVLFSSFGLFALISIFSSYRRNLKPARGKLKIKDELLFMGLCAVIYIGLFFSHSYFTGMPLIKW</sequence>
<reference evidence="7 8" key="1">
    <citation type="submission" date="2018-04" db="EMBL/GenBank/DDBJ databases">
        <title>Thalassorhabdus spongiae gen. nov., sp. nov., isolated from a marine sponge in South-West Iceland.</title>
        <authorList>
            <person name="Knobloch S."/>
            <person name="Daussin A."/>
            <person name="Johannsson R."/>
            <person name="Marteinsson V.T."/>
        </authorList>
    </citation>
    <scope>NUCLEOTIDE SEQUENCE [LARGE SCALE GENOMIC DNA]</scope>
    <source>
        <strain evidence="7 8">Hp12</strain>
    </source>
</reference>
<organism evidence="7 8">
    <name type="scientific">Pelagibaculum spongiae</name>
    <dbReference type="NCBI Taxonomy" id="2080658"/>
    <lineage>
        <taxon>Bacteria</taxon>
        <taxon>Pseudomonadati</taxon>
        <taxon>Pseudomonadota</taxon>
        <taxon>Gammaproteobacteria</taxon>
        <taxon>Oceanospirillales</taxon>
        <taxon>Pelagibaculum</taxon>
    </lineage>
</organism>
<evidence type="ECO:0000259" key="6">
    <source>
        <dbReference type="Pfam" id="PF07298"/>
    </source>
</evidence>
<dbReference type="Pfam" id="PF07298">
    <property type="entry name" value="NnrU"/>
    <property type="match status" value="1"/>
</dbReference>
<evidence type="ECO:0000256" key="2">
    <source>
        <dbReference type="ARBA" id="ARBA00022692"/>
    </source>
</evidence>
<feature type="transmembrane region" description="Helical" evidence="5">
    <location>
        <begin position="70"/>
        <end position="87"/>
    </location>
</feature>
<dbReference type="RefSeq" id="WP_116687620.1">
    <property type="nucleotide sequence ID" value="NZ_CAWNYD010000005.1"/>
</dbReference>
<name>A0A2V1GVC5_9GAMM</name>
<feature type="domain" description="NnrU" evidence="6">
    <location>
        <begin position="4"/>
        <end position="186"/>
    </location>
</feature>